<dbReference type="Proteomes" id="UP000315889">
    <property type="component" value="Unassembled WGS sequence"/>
</dbReference>
<dbReference type="GO" id="GO:0005886">
    <property type="term" value="C:plasma membrane"/>
    <property type="evidence" value="ECO:0007669"/>
    <property type="project" value="UniProtKB-SubCell"/>
</dbReference>
<feature type="transmembrane region" description="Helical" evidence="7">
    <location>
        <begin position="107"/>
        <end position="125"/>
    </location>
</feature>
<feature type="transmembrane region" description="Helical" evidence="7">
    <location>
        <begin position="78"/>
        <end position="95"/>
    </location>
</feature>
<dbReference type="InterPro" id="IPR036259">
    <property type="entry name" value="MFS_trans_sf"/>
</dbReference>
<feature type="transmembrane region" description="Helical" evidence="7">
    <location>
        <begin position="12"/>
        <end position="29"/>
    </location>
</feature>
<evidence type="ECO:0000256" key="7">
    <source>
        <dbReference type="SAM" id="Phobius"/>
    </source>
</evidence>
<comment type="caution">
    <text evidence="9">The sequence shown here is derived from an EMBL/GenBank/DDBJ whole genome shotgun (WGS) entry which is preliminary data.</text>
</comment>
<protein>
    <submittedName>
        <fullName evidence="9">MFS transporter</fullName>
    </submittedName>
</protein>
<evidence type="ECO:0000256" key="2">
    <source>
        <dbReference type="ARBA" id="ARBA00022448"/>
    </source>
</evidence>
<dbReference type="PROSITE" id="PS50850">
    <property type="entry name" value="MFS"/>
    <property type="match status" value="1"/>
</dbReference>
<evidence type="ECO:0000259" key="8">
    <source>
        <dbReference type="PROSITE" id="PS50850"/>
    </source>
</evidence>
<feature type="transmembrane region" description="Helical" evidence="7">
    <location>
        <begin position="381"/>
        <end position="401"/>
    </location>
</feature>
<dbReference type="AlphaFoldDB" id="A0A520MD49"/>
<feature type="transmembrane region" description="Helical" evidence="7">
    <location>
        <begin position="213"/>
        <end position="234"/>
    </location>
</feature>
<feature type="transmembrane region" description="Helical" evidence="7">
    <location>
        <begin position="246"/>
        <end position="268"/>
    </location>
</feature>
<keyword evidence="2" id="KW-0813">Transport</keyword>
<accession>A0A520MD49</accession>
<feature type="transmembrane region" description="Helical" evidence="7">
    <location>
        <begin position="312"/>
        <end position="330"/>
    </location>
</feature>
<evidence type="ECO:0000256" key="4">
    <source>
        <dbReference type="ARBA" id="ARBA00022692"/>
    </source>
</evidence>
<evidence type="ECO:0000256" key="6">
    <source>
        <dbReference type="ARBA" id="ARBA00023136"/>
    </source>
</evidence>
<dbReference type="PANTHER" id="PTHR43414">
    <property type="entry name" value="MULTIDRUG RESISTANCE PROTEIN MDTG"/>
    <property type="match status" value="1"/>
</dbReference>
<proteinExistence type="predicted"/>
<dbReference type="InterPro" id="IPR011701">
    <property type="entry name" value="MFS"/>
</dbReference>
<comment type="subcellular location">
    <subcellularLocation>
        <location evidence="1">Cell membrane</location>
        <topology evidence="1">Multi-pass membrane protein</topology>
    </subcellularLocation>
</comment>
<reference evidence="9 10" key="1">
    <citation type="submission" date="2019-02" db="EMBL/GenBank/DDBJ databases">
        <title>Prokaryotic population dynamics and viral predation in marine succession experiment using metagenomics: the confinement effect.</title>
        <authorList>
            <person name="Haro-Moreno J.M."/>
            <person name="Rodriguez-Valera F."/>
            <person name="Lopez-Perez M."/>
        </authorList>
    </citation>
    <scope>NUCLEOTIDE SEQUENCE [LARGE SCALE GENOMIC DNA]</scope>
    <source>
        <strain evidence="9">MED-G170</strain>
    </source>
</reference>
<dbReference type="InterPro" id="IPR020846">
    <property type="entry name" value="MFS_dom"/>
</dbReference>
<feature type="transmembrane region" description="Helical" evidence="7">
    <location>
        <begin position="289"/>
        <end position="306"/>
    </location>
</feature>
<dbReference type="CDD" id="cd06174">
    <property type="entry name" value="MFS"/>
    <property type="match status" value="1"/>
</dbReference>
<evidence type="ECO:0000313" key="9">
    <source>
        <dbReference type="EMBL" id="RZO19130.1"/>
    </source>
</evidence>
<dbReference type="GO" id="GO:0022857">
    <property type="term" value="F:transmembrane transporter activity"/>
    <property type="evidence" value="ECO:0007669"/>
    <property type="project" value="InterPro"/>
</dbReference>
<evidence type="ECO:0000313" key="10">
    <source>
        <dbReference type="Proteomes" id="UP000315889"/>
    </source>
</evidence>
<keyword evidence="4 7" id="KW-0812">Transmembrane</keyword>
<evidence type="ECO:0000256" key="3">
    <source>
        <dbReference type="ARBA" id="ARBA00022475"/>
    </source>
</evidence>
<feature type="transmembrane region" description="Helical" evidence="7">
    <location>
        <begin position="342"/>
        <end position="361"/>
    </location>
</feature>
<dbReference type="SUPFAM" id="SSF103473">
    <property type="entry name" value="MFS general substrate transporter"/>
    <property type="match status" value="1"/>
</dbReference>
<evidence type="ECO:0000256" key="1">
    <source>
        <dbReference type="ARBA" id="ARBA00004651"/>
    </source>
</evidence>
<dbReference type="EMBL" id="SHBP01000019">
    <property type="protein sequence ID" value="RZO19130.1"/>
    <property type="molecule type" value="Genomic_DNA"/>
</dbReference>
<name>A0A520MD49_9GAMM</name>
<keyword evidence="3" id="KW-1003">Cell membrane</keyword>
<dbReference type="Gene3D" id="1.20.1250.20">
    <property type="entry name" value="MFS general substrate transporter like domains"/>
    <property type="match status" value="2"/>
</dbReference>
<keyword evidence="5 7" id="KW-1133">Transmembrane helix</keyword>
<feature type="transmembrane region" description="Helical" evidence="7">
    <location>
        <begin position="169"/>
        <end position="192"/>
    </location>
</feature>
<organism evidence="9 10">
    <name type="scientific">SAR92 clade bacterium</name>
    <dbReference type="NCBI Taxonomy" id="2315479"/>
    <lineage>
        <taxon>Bacteria</taxon>
        <taxon>Pseudomonadati</taxon>
        <taxon>Pseudomonadota</taxon>
        <taxon>Gammaproteobacteria</taxon>
        <taxon>Cellvibrionales</taxon>
        <taxon>Porticoccaceae</taxon>
        <taxon>SAR92 clade</taxon>
    </lineage>
</organism>
<evidence type="ECO:0000256" key="5">
    <source>
        <dbReference type="ARBA" id="ARBA00022989"/>
    </source>
</evidence>
<sequence length="421" mass="45516">MKSPNTEGRWLIMMLLCLSGGTIYLLPFLREIYYIPIQQAFDYTNTQMGILFSVFGLASMLSYFPGGWLADQYSPRKLISLSLLGVGLGGLYFATLPSYNANLALHFFWGICTSLIFWGAMIKATRSCASSEEQGRAFGILESGRGLVEVAISSAILAVFAWLGSQTTALSQVITIYAWINIALAMMSWRFLKDSNTNSSGQDPALKRVSLKNILTVLRMPSVWLIAIVVLTTYSANWGAYYFTPYATTGYSLSILLGASIGVAKMWLKPLAATSAGFIADRFGIARTVFVLTLAMAGSFVAFAILPGGKAYLLLMLLNIAVASCAVFALRGIYFALLDDSGVAPAVTGTAVGVISAIGFTPDFFMPILGGMLLDSYPGVLGYRYYFGVIAIMSTCGVLAAHQLMKKSQHADITNDSVKFK</sequence>
<dbReference type="PANTHER" id="PTHR43414:SF6">
    <property type="entry name" value="MULTIDRUG RESISTANCE PROTEIN MDTG"/>
    <property type="match status" value="1"/>
</dbReference>
<feature type="transmembrane region" description="Helical" evidence="7">
    <location>
        <begin position="49"/>
        <end position="66"/>
    </location>
</feature>
<feature type="domain" description="Major facilitator superfamily (MFS) profile" evidence="8">
    <location>
        <begin position="8"/>
        <end position="409"/>
    </location>
</feature>
<gene>
    <name evidence="9" type="ORF">EVB03_09050</name>
</gene>
<dbReference type="Pfam" id="PF07690">
    <property type="entry name" value="MFS_1"/>
    <property type="match status" value="1"/>
</dbReference>
<keyword evidence="6 7" id="KW-0472">Membrane</keyword>